<dbReference type="PANTHER" id="PTHR16121:SF0">
    <property type="entry name" value="CAP-SPECIFIC MRNA (NUCLEOSIDE-2'-O-)-METHYLTRANSFERASE 1"/>
    <property type="match status" value="1"/>
</dbReference>
<dbReference type="Proteomes" id="UP000187209">
    <property type="component" value="Unassembled WGS sequence"/>
</dbReference>
<keyword evidence="1" id="KW-0506">mRNA capping</keyword>
<dbReference type="Pfam" id="PF01728">
    <property type="entry name" value="FtsJ"/>
    <property type="match status" value="1"/>
</dbReference>
<dbReference type="Gene3D" id="3.40.50.12760">
    <property type="match status" value="1"/>
</dbReference>
<keyword evidence="1" id="KW-0539">Nucleus</keyword>
<evidence type="ECO:0000313" key="4">
    <source>
        <dbReference type="Proteomes" id="UP000187209"/>
    </source>
</evidence>
<reference evidence="3 4" key="1">
    <citation type="submission" date="2016-11" db="EMBL/GenBank/DDBJ databases">
        <title>The macronuclear genome of Stentor coeruleus: a giant cell with tiny introns.</title>
        <authorList>
            <person name="Slabodnick M."/>
            <person name="Ruby J.G."/>
            <person name="Reiff S.B."/>
            <person name="Swart E.C."/>
            <person name="Gosai S."/>
            <person name="Prabakaran S."/>
            <person name="Witkowska E."/>
            <person name="Larue G.E."/>
            <person name="Fisher S."/>
            <person name="Freeman R.M."/>
            <person name="Gunawardena J."/>
            <person name="Chu W."/>
            <person name="Stover N.A."/>
            <person name="Gregory B.D."/>
            <person name="Nowacki M."/>
            <person name="Derisi J."/>
            <person name="Roy S.W."/>
            <person name="Marshall W.F."/>
            <person name="Sood P."/>
        </authorList>
    </citation>
    <scope>NUCLEOTIDE SEQUENCE [LARGE SCALE GENOMIC DNA]</scope>
    <source>
        <strain evidence="3">WM001</strain>
    </source>
</reference>
<dbReference type="GO" id="GO:0004483">
    <property type="term" value="F:methyltransferase cap1 activity"/>
    <property type="evidence" value="ECO:0007669"/>
    <property type="project" value="UniProtKB-UniRule"/>
</dbReference>
<dbReference type="GO" id="GO:0016556">
    <property type="term" value="P:mRNA modification"/>
    <property type="evidence" value="ECO:0007669"/>
    <property type="project" value="UniProtKB-UniRule"/>
</dbReference>
<comment type="caution">
    <text evidence="3">The sequence shown here is derived from an EMBL/GenBank/DDBJ whole genome shotgun (WGS) entry which is preliminary data.</text>
</comment>
<dbReference type="GO" id="GO:0006370">
    <property type="term" value="P:7-methylguanosine mRNA capping"/>
    <property type="evidence" value="ECO:0007669"/>
    <property type="project" value="UniProtKB-UniRule"/>
</dbReference>
<dbReference type="GO" id="GO:0003676">
    <property type="term" value="F:nucleic acid binding"/>
    <property type="evidence" value="ECO:0007669"/>
    <property type="project" value="UniProtKB-UniRule"/>
</dbReference>
<keyword evidence="1" id="KW-0507">mRNA processing</keyword>
<dbReference type="OrthoDB" id="10251234at2759"/>
<dbReference type="EC" id="2.1.1.57" evidence="1"/>
<gene>
    <name evidence="3" type="ORF">SteCoe_22421</name>
</gene>
<evidence type="ECO:0000259" key="2">
    <source>
        <dbReference type="Pfam" id="PF01728"/>
    </source>
</evidence>
<comment type="subcellular location">
    <subcellularLocation>
        <location evidence="1">Nucleus</location>
    </subcellularLocation>
</comment>
<dbReference type="InterPro" id="IPR050851">
    <property type="entry name" value="mRNA_Cap_2O-Ribose_MeTrfase"/>
</dbReference>
<comment type="function">
    <text evidence="1">S-adenosyl-L-methionine-dependent methyltransferase that mediates RNA cap1 2'-O-ribose methylation to the 5'-cap structure of RNAs. Methylates the ribose of the first nucleotide of a m(7)GpppG-capped mRNA to produce m(7)GpppNmp (cap1).</text>
</comment>
<dbReference type="EMBL" id="MPUH01000550">
    <property type="protein sequence ID" value="OMJ77899.1"/>
    <property type="molecule type" value="Genomic_DNA"/>
</dbReference>
<organism evidence="3 4">
    <name type="scientific">Stentor coeruleus</name>
    <dbReference type="NCBI Taxonomy" id="5963"/>
    <lineage>
        <taxon>Eukaryota</taxon>
        <taxon>Sar</taxon>
        <taxon>Alveolata</taxon>
        <taxon>Ciliophora</taxon>
        <taxon>Postciliodesmatophora</taxon>
        <taxon>Heterotrichea</taxon>
        <taxon>Heterotrichida</taxon>
        <taxon>Stentoridae</taxon>
        <taxon>Stentor</taxon>
    </lineage>
</organism>
<evidence type="ECO:0000313" key="3">
    <source>
        <dbReference type="EMBL" id="OMJ77899.1"/>
    </source>
</evidence>
<keyword evidence="1" id="KW-0949">S-adenosyl-L-methionine</keyword>
<dbReference type="GO" id="GO:0005634">
    <property type="term" value="C:nucleus"/>
    <property type="evidence" value="ECO:0007669"/>
    <property type="project" value="UniProtKB-SubCell"/>
</dbReference>
<comment type="catalytic activity">
    <reaction evidence="1">
        <text>a 5'-end (N(7)-methyl 5'-triphosphoguanosine)-ribonucleoside in mRNA + S-adenosyl-L-methionine = a 5'-end (N(7)-methyl 5'-triphosphoguanosine)-(2'-O-methyl-ribonucleoside) in mRNA + S-adenosyl-L-homocysteine + H(+)</text>
        <dbReference type="Rhea" id="RHEA:67020"/>
        <dbReference type="Rhea" id="RHEA-COMP:17167"/>
        <dbReference type="Rhea" id="RHEA-COMP:17168"/>
        <dbReference type="ChEBI" id="CHEBI:15378"/>
        <dbReference type="ChEBI" id="CHEBI:57856"/>
        <dbReference type="ChEBI" id="CHEBI:59789"/>
        <dbReference type="ChEBI" id="CHEBI:156461"/>
        <dbReference type="ChEBI" id="CHEBI:167609"/>
        <dbReference type="EC" id="2.1.1.57"/>
    </reaction>
</comment>
<dbReference type="InterPro" id="IPR002877">
    <property type="entry name" value="RNA_MeTrfase_FtsJ_dom"/>
</dbReference>
<dbReference type="PANTHER" id="PTHR16121">
    <property type="entry name" value="CAP-SPECIFIC MRNA (NUCLEOSIDE-2'-O-)-METHYLTRANSFERASE 1-RELATED"/>
    <property type="match status" value="1"/>
</dbReference>
<feature type="domain" description="Ribosomal RNA methyltransferase FtsJ" evidence="2">
    <location>
        <begin position="152"/>
        <end position="305"/>
    </location>
</feature>
<name>A0A1R2BM46_9CILI</name>
<keyword evidence="4" id="KW-1185">Reference proteome</keyword>
<evidence type="ECO:0000256" key="1">
    <source>
        <dbReference type="RuleBase" id="RU368012"/>
    </source>
</evidence>
<keyword evidence="1" id="KW-0808">Transferase</keyword>
<sequence>MDIFEVLAEPFSKIPAPDFNTTHIKPVRVLFPHSQEAKKFSLPENSIKLESAWDNYKISIHDLPSVNSLDLFSKRHLREKISALNLQIKQYESDDVTKKKREANPYTLLKKPTPNFKNQGVTRMANLVKLFPELIEKNFMLSEFKFLTLADKGGYSEYIVDQYRSKFFEDPIGYSLFPKTAFKVDSVSLRTEGDINFNTIQAFAEDMALQDSDPSFMLIYNDLSWKELDHNLEEKYMKLYLAYSIYLSVKLLARGGNMIVKLYNTSHPATIELIYIVASFFKSISLVKLISSSPHSSSRVLVGLDYCGSEDLGVFENMCIELEKHLHNDQDLEHVADFAKVVGNDRFQDYVVNQNSAIFESQIIALQRLLGFLEDVKVQKIDKDEVCEKCLVDWKLIEMTMEEKKEHMMETPTYTNYAKTVAMIKNERAPDISGIMNIVDRYPSQKKDIKLKNSARKRPEEIIPQRSIDIEKLASIDMKTSIEDLRFFKPKQSKSKVQKKPAK</sequence>
<accession>A0A1R2BM46</accession>
<dbReference type="GO" id="GO:0005737">
    <property type="term" value="C:cytoplasm"/>
    <property type="evidence" value="ECO:0007669"/>
    <property type="project" value="TreeGrafter"/>
</dbReference>
<keyword evidence="1" id="KW-0489">Methyltransferase</keyword>
<protein>
    <recommendedName>
        <fullName evidence="1">Cap-specific mRNA (nucleoside-2'-O-)-methyltransferase 1</fullName>
        <ecNumber evidence="1">2.1.1.57</ecNumber>
    </recommendedName>
    <alternativeName>
        <fullName evidence="1">Cap1 2'O-ribose methyltransferase 1</fullName>
    </alternativeName>
</protein>
<dbReference type="GO" id="GO:0032259">
    <property type="term" value="P:methylation"/>
    <property type="evidence" value="ECO:0007669"/>
    <property type="project" value="UniProtKB-KW"/>
</dbReference>
<dbReference type="AlphaFoldDB" id="A0A1R2BM46"/>
<proteinExistence type="predicted"/>